<evidence type="ECO:0000313" key="6">
    <source>
        <dbReference type="EMBL" id="GGJ83688.1"/>
    </source>
</evidence>
<dbReference type="Proteomes" id="UP000649739">
    <property type="component" value="Unassembled WGS sequence"/>
</dbReference>
<reference evidence="6" key="1">
    <citation type="journal article" date="2014" name="Int. J. Syst. Evol. Microbiol.">
        <title>Complete genome sequence of Corynebacterium casei LMG S-19264T (=DSM 44701T), isolated from a smear-ripened cheese.</title>
        <authorList>
            <consortium name="US DOE Joint Genome Institute (JGI-PGF)"/>
            <person name="Walter F."/>
            <person name="Albersmeier A."/>
            <person name="Kalinowski J."/>
            <person name="Ruckert C."/>
        </authorList>
    </citation>
    <scope>NUCLEOTIDE SEQUENCE</scope>
    <source>
        <strain evidence="6">JCM 3090</strain>
    </source>
</reference>
<evidence type="ECO:0000256" key="3">
    <source>
        <dbReference type="ARBA" id="ARBA00023125"/>
    </source>
</evidence>
<dbReference type="Gene3D" id="3.40.190.10">
    <property type="entry name" value="Periplasmic binding protein-like II"/>
    <property type="match status" value="2"/>
</dbReference>
<dbReference type="Pfam" id="PF03466">
    <property type="entry name" value="LysR_substrate"/>
    <property type="match status" value="1"/>
</dbReference>
<dbReference type="GO" id="GO:0003700">
    <property type="term" value="F:DNA-binding transcription factor activity"/>
    <property type="evidence" value="ECO:0007669"/>
    <property type="project" value="InterPro"/>
</dbReference>
<dbReference type="InterPro" id="IPR000847">
    <property type="entry name" value="LysR_HTH_N"/>
</dbReference>
<dbReference type="Pfam" id="PF00126">
    <property type="entry name" value="HTH_1"/>
    <property type="match status" value="1"/>
</dbReference>
<comment type="similarity">
    <text evidence="1">Belongs to the LysR transcriptional regulatory family.</text>
</comment>
<dbReference type="PROSITE" id="PS50931">
    <property type="entry name" value="HTH_LYSR"/>
    <property type="match status" value="1"/>
</dbReference>
<dbReference type="InterPro" id="IPR036390">
    <property type="entry name" value="WH_DNA-bd_sf"/>
</dbReference>
<keyword evidence="3" id="KW-0238">DNA-binding</keyword>
<evidence type="ECO:0000259" key="5">
    <source>
        <dbReference type="PROSITE" id="PS50931"/>
    </source>
</evidence>
<accession>A0A8J3F953</accession>
<comment type="caution">
    <text evidence="6">The sequence shown here is derived from an EMBL/GenBank/DDBJ whole genome shotgun (WGS) entry which is preliminary data.</text>
</comment>
<protein>
    <submittedName>
        <fullName evidence="6">Transcriptional regulator</fullName>
    </submittedName>
</protein>
<evidence type="ECO:0000313" key="7">
    <source>
        <dbReference type="Proteomes" id="UP000649739"/>
    </source>
</evidence>
<dbReference type="SUPFAM" id="SSF53850">
    <property type="entry name" value="Periplasmic binding protein-like II"/>
    <property type="match status" value="1"/>
</dbReference>
<feature type="domain" description="HTH lysR-type" evidence="5">
    <location>
        <begin position="2"/>
        <end position="59"/>
    </location>
</feature>
<dbReference type="GO" id="GO:0032993">
    <property type="term" value="C:protein-DNA complex"/>
    <property type="evidence" value="ECO:0007669"/>
    <property type="project" value="TreeGrafter"/>
</dbReference>
<keyword evidence="7" id="KW-1185">Reference proteome</keyword>
<dbReference type="InterPro" id="IPR036388">
    <property type="entry name" value="WH-like_DNA-bd_sf"/>
</dbReference>
<dbReference type="Gene3D" id="1.10.10.10">
    <property type="entry name" value="Winged helix-like DNA-binding domain superfamily/Winged helix DNA-binding domain"/>
    <property type="match status" value="1"/>
</dbReference>
<dbReference type="AlphaFoldDB" id="A0A8J3F953"/>
<dbReference type="PANTHER" id="PTHR30346">
    <property type="entry name" value="TRANSCRIPTIONAL DUAL REGULATOR HCAR-RELATED"/>
    <property type="match status" value="1"/>
</dbReference>
<dbReference type="InterPro" id="IPR005119">
    <property type="entry name" value="LysR_subst-bd"/>
</dbReference>
<reference evidence="6" key="2">
    <citation type="submission" date="2020-09" db="EMBL/GenBank/DDBJ databases">
        <authorList>
            <person name="Sun Q."/>
            <person name="Ohkuma M."/>
        </authorList>
    </citation>
    <scope>NUCLEOTIDE SEQUENCE</scope>
    <source>
        <strain evidence="6">JCM 3090</strain>
    </source>
</reference>
<sequence length="303" mass="32693">MLDVHRLRLLRELARRGTLAAVARALSYSPSAVSQQLSLLETETGTKLLERVGRGVRLTARGRLLVAHADAILERLERAEAELAAAATEVTGVLRVASFQSVLLALVPAALSRLAERHPRLRVEITQSDPDVAFAGLLAHDFDLVLGEEYPGQPQARMPGVDEADLTHDELRLAVPAHGPLAATDGTLAGLAGAPWVLDPADTAVARWALALCRDAGFEPDVLFETPDLLLHVHLVETGHAVALLPDLLWTRGLPALRLAELPGRPKRRLFTGVRSGAARHPGIRALRDSLRHGLRAAERRAP</sequence>
<dbReference type="EMBL" id="BMQB01000002">
    <property type="protein sequence ID" value="GGJ83688.1"/>
    <property type="molecule type" value="Genomic_DNA"/>
</dbReference>
<keyword evidence="4" id="KW-0804">Transcription</keyword>
<dbReference type="SUPFAM" id="SSF46785">
    <property type="entry name" value="Winged helix' DNA-binding domain"/>
    <property type="match status" value="1"/>
</dbReference>
<gene>
    <name evidence="6" type="ORF">GCM10010123_11750</name>
</gene>
<proteinExistence type="inferred from homology"/>
<dbReference type="PANTHER" id="PTHR30346:SF29">
    <property type="entry name" value="LYSR SUBSTRATE-BINDING"/>
    <property type="match status" value="1"/>
</dbReference>
<dbReference type="RefSeq" id="WP_189169011.1">
    <property type="nucleotide sequence ID" value="NZ_BMQB01000002.1"/>
</dbReference>
<keyword evidence="2" id="KW-0805">Transcription regulation</keyword>
<organism evidence="6 7">
    <name type="scientific">Pilimelia anulata</name>
    <dbReference type="NCBI Taxonomy" id="53371"/>
    <lineage>
        <taxon>Bacteria</taxon>
        <taxon>Bacillati</taxon>
        <taxon>Actinomycetota</taxon>
        <taxon>Actinomycetes</taxon>
        <taxon>Micromonosporales</taxon>
        <taxon>Micromonosporaceae</taxon>
        <taxon>Pilimelia</taxon>
    </lineage>
</organism>
<evidence type="ECO:0000256" key="4">
    <source>
        <dbReference type="ARBA" id="ARBA00023163"/>
    </source>
</evidence>
<evidence type="ECO:0000256" key="2">
    <source>
        <dbReference type="ARBA" id="ARBA00023015"/>
    </source>
</evidence>
<dbReference type="GO" id="GO:0003677">
    <property type="term" value="F:DNA binding"/>
    <property type="evidence" value="ECO:0007669"/>
    <property type="project" value="UniProtKB-KW"/>
</dbReference>
<name>A0A8J3F953_9ACTN</name>
<evidence type="ECO:0000256" key="1">
    <source>
        <dbReference type="ARBA" id="ARBA00009437"/>
    </source>
</evidence>